<proteinExistence type="predicted"/>
<name>A0ACB8UXR7_9EURO</name>
<protein>
    <submittedName>
        <fullName evidence="1">Uncharacterized protein</fullName>
    </submittedName>
</protein>
<accession>A0ACB8UXR7</accession>
<evidence type="ECO:0000313" key="1">
    <source>
        <dbReference type="EMBL" id="KAI2387680.1"/>
    </source>
</evidence>
<gene>
    <name evidence="1" type="ORF">LOY88_003010</name>
</gene>
<comment type="caution">
    <text evidence="1">The sequence shown here is derived from an EMBL/GenBank/DDBJ whole genome shotgun (WGS) entry which is preliminary data.</text>
</comment>
<reference evidence="1" key="1">
    <citation type="journal article" date="2022" name="bioRxiv">
        <title>Population genetic analysis of Ophidiomyces ophidiicola, the causative agent of snake fungal disease, indicates recent introductions to the USA.</title>
        <authorList>
            <person name="Ladner J.T."/>
            <person name="Palmer J.M."/>
            <person name="Ettinger C.L."/>
            <person name="Stajich J.E."/>
            <person name="Farrell T.M."/>
            <person name="Glorioso B.M."/>
            <person name="Lawson B."/>
            <person name="Price S.J."/>
            <person name="Stengle A.G."/>
            <person name="Grear D.A."/>
            <person name="Lorch J.M."/>
        </authorList>
    </citation>
    <scope>NUCLEOTIDE SEQUENCE</scope>
    <source>
        <strain evidence="1">NWHC 24266-5</strain>
    </source>
</reference>
<organism evidence="1">
    <name type="scientific">Ophidiomyces ophidiicola</name>
    <dbReference type="NCBI Taxonomy" id="1387563"/>
    <lineage>
        <taxon>Eukaryota</taxon>
        <taxon>Fungi</taxon>
        <taxon>Dikarya</taxon>
        <taxon>Ascomycota</taxon>
        <taxon>Pezizomycotina</taxon>
        <taxon>Eurotiomycetes</taxon>
        <taxon>Eurotiomycetidae</taxon>
        <taxon>Onygenales</taxon>
        <taxon>Onygenaceae</taxon>
        <taxon>Ophidiomyces</taxon>
    </lineage>
</organism>
<sequence>MESISRGSLPPDTPAFATPLQPFIKTPDEALRIRRLLALRLQDQLTFADDGIPQSHFSVCAPYHVRGVKRIPPEFGDGLRAQYLKALQANLRARKEYDEQLAELNGLAEQLNGCRSSPSPDSKNRDLDAYLALLRSRRQRSKIQICQHFLEKLNKMDAACPGYLDMRSAAKGIYISSQGLATQQDDPNAPGVGNSPTVLLHELERAVLLSKSRIDNEKTALERLRGQSKLRKSTEADIDPQVRLNALIRTRDELVRWVETTLATCGMEDTSIIEEEQLCDDRDEDAVRALLEGLRRDIEQQYTAYVSARRSLLDAVSVSTSMPMKPPAKALPTKPQYQEPEQAPADLTPVFPYLQENLSPLFKAQNAMTIQKSFLSALLSKERWTSGKVFERLRNESHLLPDYPILAGQSRFKHIAAAANTPRSGIEGSVSSPSSEAEVVRHAEAWAFASQAAHDATAEQVDRHVEIGTEMAASTENTLRRIYDIMNRDYDAAMSREGDKGGHRTDSRNAQSLKGAQRPQGPWAKLQGNVGVGGG</sequence>
<dbReference type="EMBL" id="JALBCA010000037">
    <property type="protein sequence ID" value="KAI2387680.1"/>
    <property type="molecule type" value="Genomic_DNA"/>
</dbReference>